<gene>
    <name evidence="3" type="ORF">G5B91_34605</name>
</gene>
<dbReference type="AlphaFoldDB" id="A0A6G6J7V6"/>
<keyword evidence="2" id="KW-0472">Membrane</keyword>
<dbReference type="PRINTS" id="PR00813">
    <property type="entry name" value="BCTERIALGSPG"/>
</dbReference>
<dbReference type="RefSeq" id="WP_017516615.1">
    <property type="nucleotide sequence ID" value="NZ_CP049142.1"/>
</dbReference>
<reference evidence="3 4" key="1">
    <citation type="submission" date="2020-02" db="EMBL/GenBank/DDBJ databases">
        <title>Integrative conjugative elements (ICEs) and plasmids drive adaptation of Pseudomonas nitroreducens strain HBP1 to wastewater environment.</title>
        <authorList>
            <person name="Sentchilo V."/>
            <person name="Carraro N."/>
            <person name="Bertelli C."/>
            <person name="van der Meer J.R."/>
        </authorList>
    </citation>
    <scope>NUCLEOTIDE SEQUENCE [LARGE SCALE GENOMIC DNA]</scope>
    <source>
        <strain evidence="3 4">HBP1</strain>
        <plasmid evidence="4">ppnihbp1_1</plasmid>
    </source>
</reference>
<accession>A0A6G6J7V6</accession>
<dbReference type="InterPro" id="IPR000983">
    <property type="entry name" value="Bac_GSPG_pilin"/>
</dbReference>
<proteinExistence type="predicted"/>
<keyword evidence="3" id="KW-0614">Plasmid</keyword>
<evidence type="ECO:0000313" key="4">
    <source>
        <dbReference type="Proteomes" id="UP000501063"/>
    </source>
</evidence>
<organism evidence="3 4">
    <name type="scientific">Pseudomonas nitroreducens</name>
    <dbReference type="NCBI Taxonomy" id="46680"/>
    <lineage>
        <taxon>Bacteria</taxon>
        <taxon>Pseudomonadati</taxon>
        <taxon>Pseudomonadota</taxon>
        <taxon>Gammaproteobacteria</taxon>
        <taxon>Pseudomonadales</taxon>
        <taxon>Pseudomonadaceae</taxon>
        <taxon>Pseudomonas</taxon>
    </lineage>
</organism>
<dbReference type="InterPro" id="IPR045584">
    <property type="entry name" value="Pilin-like"/>
</dbReference>
<geneLocation type="plasmid" evidence="4">
    <name>ppnihbp1_1</name>
</geneLocation>
<dbReference type="SUPFAM" id="SSF54523">
    <property type="entry name" value="Pili subunits"/>
    <property type="match status" value="1"/>
</dbReference>
<feature type="transmembrane region" description="Helical" evidence="2">
    <location>
        <begin position="12"/>
        <end position="33"/>
    </location>
</feature>
<dbReference type="PROSITE" id="PS00409">
    <property type="entry name" value="PROKAR_NTER_METHYL"/>
    <property type="match status" value="1"/>
</dbReference>
<dbReference type="KEGG" id="pnt:G5B91_34605"/>
<dbReference type="EMBL" id="CP049142">
    <property type="protein sequence ID" value="QIE91465.1"/>
    <property type="molecule type" value="Genomic_DNA"/>
</dbReference>
<name>A0A6G6J7V6_PSENT</name>
<dbReference type="InterPro" id="IPR012902">
    <property type="entry name" value="N_methyl_site"/>
</dbReference>
<dbReference type="NCBIfam" id="TIGR02532">
    <property type="entry name" value="IV_pilin_GFxxxE"/>
    <property type="match status" value="1"/>
</dbReference>
<sequence length="296" mass="30777">MGIKSHQGFTLVELAVVLAIAAMIAIATVPNYMARLNQTRADTTIQDTQAIIDAARLYRSEKGTWPGNATCSNAIAALGATSPPMLVGVSTTNRYNYPVTTSCTQYTFSVDQNTVMDWDGVVVNGLPGSQIVNAATYQIRTTVGAPGTEAALDGKLSRIATGNAELNRMRTNLLMGGNSIDEVNAVNAQTLNAAGAVNAQTLNASGSVNAQAVVSSGNVTTYGYLDMNGYAAEGNWCAKAGLVTTNSSGADLTCQGNRWVRSVIWSPTIVSTGGSCANVPKGSLAFDSVGNLYVCK</sequence>
<keyword evidence="2" id="KW-0812">Transmembrane</keyword>
<keyword evidence="2" id="KW-1133">Transmembrane helix</keyword>
<dbReference type="Pfam" id="PF07963">
    <property type="entry name" value="N_methyl"/>
    <property type="match status" value="1"/>
</dbReference>
<dbReference type="GO" id="GO:0015628">
    <property type="term" value="P:protein secretion by the type II secretion system"/>
    <property type="evidence" value="ECO:0007669"/>
    <property type="project" value="InterPro"/>
</dbReference>
<evidence type="ECO:0000256" key="1">
    <source>
        <dbReference type="ARBA" id="ARBA00022481"/>
    </source>
</evidence>
<dbReference type="GO" id="GO:0015627">
    <property type="term" value="C:type II protein secretion system complex"/>
    <property type="evidence" value="ECO:0007669"/>
    <property type="project" value="InterPro"/>
</dbReference>
<keyword evidence="1" id="KW-0488">Methylation</keyword>
<protein>
    <submittedName>
        <fullName evidence="3">Prepilin-type N-terminal cleavage/methylation domain-containing protein</fullName>
    </submittedName>
</protein>
<evidence type="ECO:0000313" key="3">
    <source>
        <dbReference type="EMBL" id="QIE91465.1"/>
    </source>
</evidence>
<dbReference type="Proteomes" id="UP000501063">
    <property type="component" value="Plasmid pPniHBP1_1"/>
</dbReference>
<dbReference type="Gene3D" id="3.30.700.10">
    <property type="entry name" value="Glycoprotein, Type 4 Pilin"/>
    <property type="match status" value="1"/>
</dbReference>
<evidence type="ECO:0000256" key="2">
    <source>
        <dbReference type="SAM" id="Phobius"/>
    </source>
</evidence>